<reference evidence="2" key="2">
    <citation type="submission" date="2021-02" db="EMBL/GenBank/DDBJ databases">
        <authorList>
            <person name="Kimball J.A."/>
            <person name="Haas M.W."/>
            <person name="Macchietto M."/>
            <person name="Kono T."/>
            <person name="Duquette J."/>
            <person name="Shao M."/>
        </authorList>
    </citation>
    <scope>NUCLEOTIDE SEQUENCE</scope>
    <source>
        <tissue evidence="2">Fresh leaf tissue</tissue>
    </source>
</reference>
<dbReference type="EMBL" id="JAAALK010000286">
    <property type="protein sequence ID" value="KAG8061115.1"/>
    <property type="molecule type" value="Genomic_DNA"/>
</dbReference>
<dbReference type="GO" id="GO:0005956">
    <property type="term" value="C:protein kinase CK2 complex"/>
    <property type="evidence" value="ECO:0007669"/>
    <property type="project" value="UniProtKB-UniRule"/>
</dbReference>
<dbReference type="GO" id="GO:0019887">
    <property type="term" value="F:protein kinase regulator activity"/>
    <property type="evidence" value="ECO:0007669"/>
    <property type="project" value="InterPro"/>
</dbReference>
<dbReference type="Pfam" id="PF01214">
    <property type="entry name" value="CK_II_beta"/>
    <property type="match status" value="1"/>
</dbReference>
<accession>A0A8J5RKF2</accession>
<dbReference type="PANTHER" id="PTHR11740">
    <property type="entry name" value="CASEIN KINASE II SUBUNIT BETA"/>
    <property type="match status" value="1"/>
</dbReference>
<reference evidence="2" key="1">
    <citation type="journal article" date="2021" name="bioRxiv">
        <title>Whole Genome Assembly and Annotation of Northern Wild Rice, Zizania palustris L., Supports a Whole Genome Duplication in the Zizania Genus.</title>
        <authorList>
            <person name="Haas M."/>
            <person name="Kono T."/>
            <person name="Macchietto M."/>
            <person name="Millas R."/>
            <person name="McGilp L."/>
            <person name="Shao M."/>
            <person name="Duquette J."/>
            <person name="Hirsch C.N."/>
            <person name="Kimball J."/>
        </authorList>
    </citation>
    <scope>NUCLEOTIDE SEQUENCE</scope>
    <source>
        <tissue evidence="2">Fresh leaf tissue</tissue>
    </source>
</reference>
<evidence type="ECO:0000256" key="1">
    <source>
        <dbReference type="RuleBase" id="RU361268"/>
    </source>
</evidence>
<dbReference type="SMART" id="SM01085">
    <property type="entry name" value="CK_II_beta"/>
    <property type="match status" value="1"/>
</dbReference>
<dbReference type="OrthoDB" id="986457at2759"/>
<keyword evidence="3" id="KW-1185">Reference proteome</keyword>
<comment type="subunit">
    <text evidence="1">Tetramer of two alpha and two beta subunits.</text>
</comment>
<organism evidence="2 3">
    <name type="scientific">Zizania palustris</name>
    <name type="common">Northern wild rice</name>
    <dbReference type="NCBI Taxonomy" id="103762"/>
    <lineage>
        <taxon>Eukaryota</taxon>
        <taxon>Viridiplantae</taxon>
        <taxon>Streptophyta</taxon>
        <taxon>Embryophyta</taxon>
        <taxon>Tracheophyta</taxon>
        <taxon>Spermatophyta</taxon>
        <taxon>Magnoliopsida</taxon>
        <taxon>Liliopsida</taxon>
        <taxon>Poales</taxon>
        <taxon>Poaceae</taxon>
        <taxon>BOP clade</taxon>
        <taxon>Oryzoideae</taxon>
        <taxon>Oryzeae</taxon>
        <taxon>Zizaniinae</taxon>
        <taxon>Zizania</taxon>
    </lineage>
</organism>
<dbReference type="AlphaFoldDB" id="A0A8J5RKF2"/>
<sequence>MWYICFMRDVTATKDNKFEDYFLKRELLMGIYEKGFERSSPIREESIPIALTGSDILARAKNGTRKAAAFCIPVVEKIDLEKNAIQGNWLGLLGPGGTRWLAGSNHLTLHRRIKVSAPACHCASNPLFHLGIAEGFETDSRDSDISGSEGEDTSWISWFCSLCGNEFFCEIDDGYIQDDFNLCGLSNQMPYYDYVLDRSVN</sequence>
<dbReference type="Proteomes" id="UP000729402">
    <property type="component" value="Unassembled WGS sequence"/>
</dbReference>
<comment type="function">
    <text evidence="1">Plays a complex role in regulating the basal catalytic activity of the alpha subunit.</text>
</comment>
<evidence type="ECO:0000313" key="2">
    <source>
        <dbReference type="EMBL" id="KAG8061115.1"/>
    </source>
</evidence>
<comment type="caution">
    <text evidence="2">The sequence shown here is derived from an EMBL/GenBank/DDBJ whole genome shotgun (WGS) entry which is preliminary data.</text>
</comment>
<name>A0A8J5RKF2_ZIZPA</name>
<gene>
    <name evidence="2" type="ORF">GUJ93_ZPchr0003g16758</name>
</gene>
<proteinExistence type="inferred from homology"/>
<evidence type="ECO:0000313" key="3">
    <source>
        <dbReference type="Proteomes" id="UP000729402"/>
    </source>
</evidence>
<protein>
    <recommendedName>
        <fullName evidence="1">Casein kinase II subunit beta</fullName>
        <shortName evidence="1">CK II beta</shortName>
    </recommendedName>
</protein>
<dbReference type="GO" id="GO:0005737">
    <property type="term" value="C:cytoplasm"/>
    <property type="evidence" value="ECO:0007669"/>
    <property type="project" value="TreeGrafter"/>
</dbReference>
<dbReference type="InterPro" id="IPR000704">
    <property type="entry name" value="Casein_kinase_II_reg-sub"/>
</dbReference>
<dbReference type="PANTHER" id="PTHR11740:SF5">
    <property type="entry name" value="CASEIN KINASE II SUBUNIT BETA"/>
    <property type="match status" value="1"/>
</dbReference>
<comment type="similarity">
    <text evidence="1">Belongs to the casein kinase 2 subunit beta family.</text>
</comment>